<evidence type="ECO:0000313" key="5">
    <source>
        <dbReference type="Proteomes" id="UP000584867"/>
    </source>
</evidence>
<dbReference type="PANTHER" id="PTHR43877">
    <property type="entry name" value="AMINOALKYLPHOSPHONATE N-ACETYLTRANSFERASE-RELATED-RELATED"/>
    <property type="match status" value="1"/>
</dbReference>
<name>A0A7W7ZNA6_9BACT</name>
<dbReference type="PROSITE" id="PS51186">
    <property type="entry name" value="GNAT"/>
    <property type="match status" value="1"/>
</dbReference>
<keyword evidence="1 4" id="KW-0808">Transferase</keyword>
<reference evidence="4 5" key="1">
    <citation type="submission" date="2020-08" db="EMBL/GenBank/DDBJ databases">
        <title>Genomic Encyclopedia of Type Strains, Phase IV (KMG-V): Genome sequencing to study the core and pangenomes of soil and plant-associated prokaryotes.</title>
        <authorList>
            <person name="Whitman W."/>
        </authorList>
    </citation>
    <scope>NUCLEOTIDE SEQUENCE [LARGE SCALE GENOMIC DNA]</scope>
    <source>
        <strain evidence="4 5">X5P3</strain>
    </source>
</reference>
<evidence type="ECO:0000313" key="4">
    <source>
        <dbReference type="EMBL" id="MBB5062729.1"/>
    </source>
</evidence>
<feature type="domain" description="N-acetyltransferase" evidence="3">
    <location>
        <begin position="2"/>
        <end position="157"/>
    </location>
</feature>
<dbReference type="InterPro" id="IPR050832">
    <property type="entry name" value="Bact_Acetyltransf"/>
</dbReference>
<protein>
    <submittedName>
        <fullName evidence="4">GNAT superfamily N-acetyltransferase</fullName>
    </submittedName>
</protein>
<evidence type="ECO:0000259" key="3">
    <source>
        <dbReference type="PROSITE" id="PS51186"/>
    </source>
</evidence>
<accession>A0A7W7ZNA6</accession>
<keyword evidence="2" id="KW-0012">Acyltransferase</keyword>
<organism evidence="4 5">
    <name type="scientific">Granulicella mallensis</name>
    <dbReference type="NCBI Taxonomy" id="940614"/>
    <lineage>
        <taxon>Bacteria</taxon>
        <taxon>Pseudomonadati</taxon>
        <taxon>Acidobacteriota</taxon>
        <taxon>Terriglobia</taxon>
        <taxon>Terriglobales</taxon>
        <taxon>Acidobacteriaceae</taxon>
        <taxon>Granulicella</taxon>
    </lineage>
</organism>
<dbReference type="Proteomes" id="UP000584867">
    <property type="component" value="Unassembled WGS sequence"/>
</dbReference>
<dbReference type="InterPro" id="IPR016181">
    <property type="entry name" value="Acyl_CoA_acyltransferase"/>
</dbReference>
<dbReference type="GO" id="GO:0016747">
    <property type="term" value="F:acyltransferase activity, transferring groups other than amino-acyl groups"/>
    <property type="evidence" value="ECO:0007669"/>
    <property type="project" value="InterPro"/>
</dbReference>
<dbReference type="Gene3D" id="3.40.630.30">
    <property type="match status" value="1"/>
</dbReference>
<comment type="caution">
    <text evidence="4">The sequence shown here is derived from an EMBL/GenBank/DDBJ whole genome shotgun (WGS) entry which is preliminary data.</text>
</comment>
<dbReference type="InterPro" id="IPR000182">
    <property type="entry name" value="GNAT_dom"/>
</dbReference>
<sequence>MPNLRRATIGDAALIAAHRHSMFQDNNFASEARLAEMDAAFEPWVRERLADDRYVGLLLEEDGHILAGAGIFFQDFPPHWMDPQPTRAYLLNFYTAPEARGRGFANQLLKLSVEECRTRGVDVITLHASPFGKPIYEKFGFSHSNEMMFRPEEGNSK</sequence>
<evidence type="ECO:0000256" key="2">
    <source>
        <dbReference type="ARBA" id="ARBA00023315"/>
    </source>
</evidence>
<dbReference type="EMBL" id="JACHIO010000004">
    <property type="protein sequence ID" value="MBB5062729.1"/>
    <property type="molecule type" value="Genomic_DNA"/>
</dbReference>
<gene>
    <name evidence="4" type="ORF">HDF15_001066</name>
</gene>
<proteinExistence type="predicted"/>
<dbReference type="RefSeq" id="WP_184253838.1">
    <property type="nucleotide sequence ID" value="NZ_JACHIO010000004.1"/>
</dbReference>
<dbReference type="AlphaFoldDB" id="A0A7W7ZNA6"/>
<dbReference type="CDD" id="cd04301">
    <property type="entry name" value="NAT_SF"/>
    <property type="match status" value="1"/>
</dbReference>
<evidence type="ECO:0000256" key="1">
    <source>
        <dbReference type="ARBA" id="ARBA00022679"/>
    </source>
</evidence>
<dbReference type="SUPFAM" id="SSF55729">
    <property type="entry name" value="Acyl-CoA N-acyltransferases (Nat)"/>
    <property type="match status" value="1"/>
</dbReference>
<dbReference type="Pfam" id="PF00583">
    <property type="entry name" value="Acetyltransf_1"/>
    <property type="match status" value="1"/>
</dbReference>